<organism evidence="1 2">
    <name type="scientific">Clostridium acetobutylicum (strain ATCC 824 / DSM 792 / JCM 1419 / IAM 19013 / LMG 5710 / NBRC 13948 / NRRL B-527 / VKM B-1787 / 2291 / W)</name>
    <dbReference type="NCBI Taxonomy" id="272562"/>
    <lineage>
        <taxon>Bacteria</taxon>
        <taxon>Bacillati</taxon>
        <taxon>Bacillota</taxon>
        <taxon>Clostridia</taxon>
        <taxon>Eubacteriales</taxon>
        <taxon>Clostridiaceae</taxon>
        <taxon>Clostridium</taxon>
    </lineage>
</organism>
<dbReference type="Proteomes" id="UP000000814">
    <property type="component" value="Chromosome"/>
</dbReference>
<proteinExistence type="predicted"/>
<dbReference type="STRING" id="272562.CA_C0402"/>
<keyword evidence="2" id="KW-1185">Reference proteome</keyword>
<name>Q97LZ8_CLOAB</name>
<dbReference type="PIR" id="C96949">
    <property type="entry name" value="C96949"/>
</dbReference>
<reference evidence="1 2" key="1">
    <citation type="journal article" date="2001" name="J. Bacteriol.">
        <title>Genome sequence and comparative analysis of the solvent-producing bacterium Clostridium acetobutylicum.</title>
        <authorList>
            <person name="Nolling J."/>
            <person name="Breton G."/>
            <person name="Omelchenko M.V."/>
            <person name="Makarova K.S."/>
            <person name="Zeng Q."/>
            <person name="Gibson R."/>
            <person name="Lee H.M."/>
            <person name="Dubois J."/>
            <person name="Qiu D."/>
            <person name="Hitti J."/>
            <person name="Wolf Y.I."/>
            <person name="Tatusov R.L."/>
            <person name="Sabathe F."/>
            <person name="Doucette-Stamm L."/>
            <person name="Soucaille P."/>
            <person name="Daly M.J."/>
            <person name="Bennett G.N."/>
            <person name="Koonin E.V."/>
            <person name="Smith D.R."/>
        </authorList>
    </citation>
    <scope>NUCLEOTIDE SEQUENCE [LARGE SCALE GENOMIC DNA]</scope>
    <source>
        <strain evidence="2">ATCC 824 / DSM 792 / JCM 1419 / LMG 5710 / VKM B-1787</strain>
    </source>
</reference>
<dbReference type="AlphaFoldDB" id="Q97LZ8"/>
<dbReference type="PATRIC" id="fig|272562.8.peg.597"/>
<dbReference type="HOGENOM" id="CLU_1583622_0_0_9"/>
<protein>
    <submittedName>
        <fullName evidence="1">Possible transcriptional regulatory protein, AsnC family</fullName>
    </submittedName>
</protein>
<accession>Q97LZ8</accession>
<dbReference type="RefSeq" id="WP_010963724.1">
    <property type="nucleotide sequence ID" value="NC_003030.1"/>
</dbReference>
<gene>
    <name evidence="1" type="ordered locus">CA_C0402</name>
</gene>
<sequence>MGVEAYRFAVNIEKKENKQAIKEKLLELGGILISEDVCGRINIDFCYEEGIIEVLMENPYEIHKELRGVENISNVKNQLRVYMRIAKPNSEKVIDKLMVLLSDINSYFGIKGILDLITGKKVDICDYTEFKNDFIKAKIEFETFYSGIPYPIKCHEVFPKYREIMGEK</sequence>
<evidence type="ECO:0000313" key="1">
    <source>
        <dbReference type="EMBL" id="AAK78382.1"/>
    </source>
</evidence>
<dbReference type="KEGG" id="cac:CA_C0402"/>
<dbReference type="eggNOG" id="ENOG502ZG78">
    <property type="taxonomic scope" value="Bacteria"/>
</dbReference>
<dbReference type="EMBL" id="AE001437">
    <property type="protein sequence ID" value="AAK78382.1"/>
    <property type="molecule type" value="Genomic_DNA"/>
</dbReference>
<evidence type="ECO:0000313" key="2">
    <source>
        <dbReference type="Proteomes" id="UP000000814"/>
    </source>
</evidence>
<dbReference type="GeneID" id="44996911"/>